<dbReference type="GO" id="GO:0003676">
    <property type="term" value="F:nucleic acid binding"/>
    <property type="evidence" value="ECO:0007669"/>
    <property type="project" value="InterPro"/>
</dbReference>
<dbReference type="EMBL" id="CAXKWB010005891">
    <property type="protein sequence ID" value="CAL4080386.1"/>
    <property type="molecule type" value="Genomic_DNA"/>
</dbReference>
<organism evidence="2 3">
    <name type="scientific">Meganyctiphanes norvegica</name>
    <name type="common">Northern krill</name>
    <name type="synonym">Thysanopoda norvegica</name>
    <dbReference type="NCBI Taxonomy" id="48144"/>
    <lineage>
        <taxon>Eukaryota</taxon>
        <taxon>Metazoa</taxon>
        <taxon>Ecdysozoa</taxon>
        <taxon>Arthropoda</taxon>
        <taxon>Crustacea</taxon>
        <taxon>Multicrustacea</taxon>
        <taxon>Malacostraca</taxon>
        <taxon>Eumalacostraca</taxon>
        <taxon>Eucarida</taxon>
        <taxon>Euphausiacea</taxon>
        <taxon>Euphausiidae</taxon>
        <taxon>Meganyctiphanes</taxon>
    </lineage>
</organism>
<protein>
    <recommendedName>
        <fullName evidence="4">CCHC-type domain-containing protein</fullName>
    </recommendedName>
</protein>
<evidence type="ECO:0000313" key="3">
    <source>
        <dbReference type="Proteomes" id="UP001497623"/>
    </source>
</evidence>
<dbReference type="GO" id="GO:0008270">
    <property type="term" value="F:zinc ion binding"/>
    <property type="evidence" value="ECO:0007669"/>
    <property type="project" value="InterPro"/>
</dbReference>
<comment type="caution">
    <text evidence="2">The sequence shown here is derived from an EMBL/GenBank/DDBJ whole genome shotgun (WGS) entry which is preliminary data.</text>
</comment>
<dbReference type="SUPFAM" id="SSF57756">
    <property type="entry name" value="Retrovirus zinc finger-like domains"/>
    <property type="match status" value="1"/>
</dbReference>
<dbReference type="AlphaFoldDB" id="A0AAV2QFE1"/>
<gene>
    <name evidence="2" type="ORF">MNOR_LOCUS11264</name>
</gene>
<keyword evidence="3" id="KW-1185">Reference proteome</keyword>
<evidence type="ECO:0000313" key="2">
    <source>
        <dbReference type="EMBL" id="CAL4080386.1"/>
    </source>
</evidence>
<evidence type="ECO:0008006" key="4">
    <source>
        <dbReference type="Google" id="ProtNLM"/>
    </source>
</evidence>
<name>A0AAV2QFE1_MEGNR</name>
<reference evidence="2 3" key="1">
    <citation type="submission" date="2024-05" db="EMBL/GenBank/DDBJ databases">
        <authorList>
            <person name="Wallberg A."/>
        </authorList>
    </citation>
    <scope>NUCLEOTIDE SEQUENCE [LARGE SCALE GENOMIC DNA]</scope>
</reference>
<dbReference type="InterPro" id="IPR036875">
    <property type="entry name" value="Znf_CCHC_sf"/>
</dbReference>
<accession>A0AAV2QFE1</accession>
<sequence length="401" mass="44498">MDLTKTEDMSVNDFINDFDVAQYEMVGNESSVSDYTLGLYLLRGCKLTREQTQHALTMTAENKTYEGMKAALRQIFLTETLESVEVKANKSSAENASLGDNVSGGSFYGYSRGSPRGKRDAAQPYRVSQRGRGRRTFRNNNRSNFQGNRGGKSQNPTIDGKVTTCYHCNATTHYKNACPELNRTKQGASRAVAALASGESSSEYDMNIVNLTTDMENTTNTGPQFTFLVMTEQPLDDSEYMSMSKVMPSQDKVSLFVGCTNVSDNNTLQTLVLESYGHAILDSGCATTVCGEIWLNNYINSLEEEFQDLVTWEGSTQQFTFGGGHMAKSKGRVNIPCWMGGIQGNITTDVVNCHIPLLMGRKAMEKADMILVFKKQQLIWRDIYINLKLTTTGHYGLPLGR</sequence>
<feature type="region of interest" description="Disordered" evidence="1">
    <location>
        <begin position="110"/>
        <end position="156"/>
    </location>
</feature>
<evidence type="ECO:0000256" key="1">
    <source>
        <dbReference type="SAM" id="MobiDB-lite"/>
    </source>
</evidence>
<dbReference type="Proteomes" id="UP001497623">
    <property type="component" value="Unassembled WGS sequence"/>
</dbReference>
<proteinExistence type="predicted"/>